<keyword evidence="4" id="KW-1185">Reference proteome</keyword>
<dbReference type="AlphaFoldDB" id="A0ABD5SX97"/>
<sequence>MGDRSADSNGVSKRIVAVGLLAALGGAGFLAWRRTAPLTRRYRQLKRRTDEHDRREPNPQREPGTDPL</sequence>
<proteinExistence type="predicted"/>
<evidence type="ECO:0000313" key="4">
    <source>
        <dbReference type="Proteomes" id="UP001596383"/>
    </source>
</evidence>
<evidence type="ECO:0000313" key="3">
    <source>
        <dbReference type="EMBL" id="MFC6769858.1"/>
    </source>
</evidence>
<organism evidence="3 4">
    <name type="scientific">Natrinema soli</name>
    <dbReference type="NCBI Taxonomy" id="1930624"/>
    <lineage>
        <taxon>Archaea</taxon>
        <taxon>Methanobacteriati</taxon>
        <taxon>Methanobacteriota</taxon>
        <taxon>Stenosarchaea group</taxon>
        <taxon>Halobacteria</taxon>
        <taxon>Halobacteriales</taxon>
        <taxon>Natrialbaceae</taxon>
        <taxon>Natrinema</taxon>
    </lineage>
</organism>
<keyword evidence="2" id="KW-1133">Transmembrane helix</keyword>
<name>A0ABD5SX97_9EURY</name>
<dbReference type="Proteomes" id="UP001596383">
    <property type="component" value="Unassembled WGS sequence"/>
</dbReference>
<dbReference type="RefSeq" id="WP_273742454.1">
    <property type="nucleotide sequence ID" value="NZ_JAQIVI010000834.1"/>
</dbReference>
<evidence type="ECO:0000256" key="2">
    <source>
        <dbReference type="SAM" id="Phobius"/>
    </source>
</evidence>
<accession>A0ABD5SX97</accession>
<gene>
    <name evidence="3" type="ORF">ACFQE6_33885</name>
</gene>
<protein>
    <submittedName>
        <fullName evidence="3">Uncharacterized protein</fullName>
    </submittedName>
</protein>
<reference evidence="3 4" key="1">
    <citation type="journal article" date="2019" name="Int. J. Syst. Evol. Microbiol.">
        <title>The Global Catalogue of Microorganisms (GCM) 10K type strain sequencing project: providing services to taxonomists for standard genome sequencing and annotation.</title>
        <authorList>
            <consortium name="The Broad Institute Genomics Platform"/>
            <consortium name="The Broad Institute Genome Sequencing Center for Infectious Disease"/>
            <person name="Wu L."/>
            <person name="Ma J."/>
        </authorList>
    </citation>
    <scope>NUCLEOTIDE SEQUENCE [LARGE SCALE GENOMIC DNA]</scope>
    <source>
        <strain evidence="3 4">LMG 29247</strain>
    </source>
</reference>
<dbReference type="EMBL" id="JBHSWV010000834">
    <property type="protein sequence ID" value="MFC6769858.1"/>
    <property type="molecule type" value="Genomic_DNA"/>
</dbReference>
<keyword evidence="2" id="KW-0812">Transmembrane</keyword>
<evidence type="ECO:0000256" key="1">
    <source>
        <dbReference type="SAM" id="MobiDB-lite"/>
    </source>
</evidence>
<keyword evidence="2" id="KW-0472">Membrane</keyword>
<feature type="transmembrane region" description="Helical" evidence="2">
    <location>
        <begin position="15"/>
        <end position="32"/>
    </location>
</feature>
<feature type="compositionally biased region" description="Basic and acidic residues" evidence="1">
    <location>
        <begin position="47"/>
        <end position="59"/>
    </location>
</feature>
<comment type="caution">
    <text evidence="3">The sequence shown here is derived from an EMBL/GenBank/DDBJ whole genome shotgun (WGS) entry which is preliminary data.</text>
</comment>
<feature type="region of interest" description="Disordered" evidence="1">
    <location>
        <begin position="43"/>
        <end position="68"/>
    </location>
</feature>